<sequence precursor="true">MKRWLCVWLVSLMFCSSSVSFAQGSTAVPFVTIHPAPHLNGMAGAFTALPTADPFGQFFNPAQLATFARQNNFAVQFYPQKTRWLPQFTFSDFTFSSTAAAFGYSSDKILRDVSLSFAAGFVKSTLDLGNNIWTDEAGNQLGTFHSDETYQQFSFGMGLDWYIKFNMGFALKNIKTNLYPTNVGIEDQKKDRSARTIDYGFLLIIPATDLLNVKGFSCSSLGQVQPFFDLSFGFSVLNVGDEMHYIYENQAAPFPRTAAIGYGLSMGLDGHVWDTRLRLIKADWSAEARNLLIELKADESWNYVAFPGKINFKDHVLLGKYDQYITIYQGYRFQLLEFIEFSFGYFRGSGYHPYIKTQGIQISSTGIGKIFSARIDHLILKELLNKLSVSYVWSKYSSTETSHPLNGTEFKGLTLTLRGLF</sequence>
<keyword evidence="3" id="KW-1185">Reference proteome</keyword>
<evidence type="ECO:0000256" key="1">
    <source>
        <dbReference type="SAM" id="SignalP"/>
    </source>
</evidence>
<accession>H1XWM7</accession>
<evidence type="ECO:0008006" key="4">
    <source>
        <dbReference type="Google" id="ProtNLM"/>
    </source>
</evidence>
<dbReference type="RefSeq" id="WP_006929046.1">
    <property type="nucleotide sequence ID" value="NZ_CM001402.1"/>
</dbReference>
<dbReference type="OrthoDB" id="9758448at2"/>
<dbReference type="HOGENOM" id="CLU_651630_0_0_0"/>
<keyword evidence="1" id="KW-0732">Signal</keyword>
<dbReference type="EMBL" id="CM001402">
    <property type="protein sequence ID" value="EHO41865.1"/>
    <property type="molecule type" value="Genomic_DNA"/>
</dbReference>
<evidence type="ECO:0000313" key="2">
    <source>
        <dbReference type="EMBL" id="EHO41865.1"/>
    </source>
</evidence>
<proteinExistence type="predicted"/>
<dbReference type="STRING" id="880073.Cabys_1043"/>
<reference evidence="2 3" key="1">
    <citation type="submission" date="2011-09" db="EMBL/GenBank/DDBJ databases">
        <title>The permanent draft genome of Caldithrix abyssi DSM 13497.</title>
        <authorList>
            <consortium name="US DOE Joint Genome Institute (JGI-PGF)"/>
            <person name="Lucas S."/>
            <person name="Han J."/>
            <person name="Lapidus A."/>
            <person name="Bruce D."/>
            <person name="Goodwin L."/>
            <person name="Pitluck S."/>
            <person name="Peters L."/>
            <person name="Kyrpides N."/>
            <person name="Mavromatis K."/>
            <person name="Ivanova N."/>
            <person name="Mikhailova N."/>
            <person name="Chertkov O."/>
            <person name="Detter J.C."/>
            <person name="Tapia R."/>
            <person name="Han C."/>
            <person name="Land M."/>
            <person name="Hauser L."/>
            <person name="Markowitz V."/>
            <person name="Cheng J.-F."/>
            <person name="Hugenholtz P."/>
            <person name="Woyke T."/>
            <person name="Wu D."/>
            <person name="Spring S."/>
            <person name="Brambilla E."/>
            <person name="Klenk H.-P."/>
            <person name="Eisen J.A."/>
        </authorList>
    </citation>
    <scope>NUCLEOTIDE SEQUENCE [LARGE SCALE GENOMIC DNA]</scope>
    <source>
        <strain evidence="2 3">DSM 13497</strain>
    </source>
</reference>
<feature type="chain" id="PRO_5003557933" description="DUF5723 domain-containing protein" evidence="1">
    <location>
        <begin position="23"/>
        <end position="421"/>
    </location>
</feature>
<dbReference type="Proteomes" id="UP000004671">
    <property type="component" value="Chromosome"/>
</dbReference>
<feature type="signal peptide" evidence="1">
    <location>
        <begin position="1"/>
        <end position="22"/>
    </location>
</feature>
<dbReference type="PaxDb" id="880073-Calab_2255"/>
<dbReference type="eggNOG" id="COG2067">
    <property type="taxonomic scope" value="Bacteria"/>
</dbReference>
<organism evidence="2 3">
    <name type="scientific">Caldithrix abyssi DSM 13497</name>
    <dbReference type="NCBI Taxonomy" id="880073"/>
    <lineage>
        <taxon>Bacteria</taxon>
        <taxon>Pseudomonadati</taxon>
        <taxon>Calditrichota</taxon>
        <taxon>Calditrichia</taxon>
        <taxon>Calditrichales</taxon>
        <taxon>Calditrichaceae</taxon>
        <taxon>Caldithrix</taxon>
    </lineage>
</organism>
<dbReference type="AlphaFoldDB" id="H1XWM7"/>
<protein>
    <recommendedName>
        <fullName evidence="4">DUF5723 domain-containing protein</fullName>
    </recommendedName>
</protein>
<gene>
    <name evidence="2" type="ORF">Calab_2255</name>
</gene>
<dbReference type="InParanoid" id="H1XWM7"/>
<evidence type="ECO:0000313" key="3">
    <source>
        <dbReference type="Proteomes" id="UP000004671"/>
    </source>
</evidence>
<name>H1XWM7_CALAY</name>